<dbReference type="Proteomes" id="UP000025061">
    <property type="component" value="Unassembled WGS sequence"/>
</dbReference>
<evidence type="ECO:0000256" key="1">
    <source>
        <dbReference type="SAM" id="SignalP"/>
    </source>
</evidence>
<dbReference type="Gene3D" id="3.40.250.10">
    <property type="entry name" value="Rhodanese-like domain"/>
    <property type="match status" value="1"/>
</dbReference>
<keyword evidence="4" id="KW-1185">Reference proteome</keyword>
<evidence type="ECO:0000259" key="2">
    <source>
        <dbReference type="PROSITE" id="PS50206"/>
    </source>
</evidence>
<protein>
    <submittedName>
        <fullName evidence="3">Rhodanese-like domain-containing protein</fullName>
    </submittedName>
</protein>
<feature type="signal peptide" evidence="1">
    <location>
        <begin position="1"/>
        <end position="36"/>
    </location>
</feature>
<dbReference type="PROSITE" id="PS50206">
    <property type="entry name" value="RHODANESE_3"/>
    <property type="match status" value="1"/>
</dbReference>
<dbReference type="OrthoDB" id="9807812at2"/>
<gene>
    <name evidence="3" type="ORF">HHI_14020</name>
</gene>
<dbReference type="CDD" id="cd00158">
    <property type="entry name" value="RHOD"/>
    <property type="match status" value="1"/>
</dbReference>
<sequence>MRTKPAKPHLPTIAAVLLLACGFILLGLTASPEAMAQEDTQENAQENTGQIDYAGFQALTAEAAPHRAARLVPLETFNTMRADPDTLIIDARSAQAFALGHIEGAVNLNFSDFTEEKLAAVIGPKDRRILIYCNNNFTDDVAPVPLKSAPLALNIATYVNLYGYGYRNLYELDGAYGLSDERVVWAGNEG</sequence>
<name>A0A059FH37_9PROT</name>
<dbReference type="RefSeq" id="WP_049755175.1">
    <property type="nucleotide sequence ID" value="NZ_ARYI01000013.1"/>
</dbReference>
<dbReference type="SUPFAM" id="SSF52821">
    <property type="entry name" value="Rhodanese/Cell cycle control phosphatase"/>
    <property type="match status" value="1"/>
</dbReference>
<evidence type="ECO:0000313" key="3">
    <source>
        <dbReference type="EMBL" id="KCZ89934.1"/>
    </source>
</evidence>
<accession>A0A059FH37</accession>
<reference evidence="3 4" key="1">
    <citation type="submission" date="2013-04" db="EMBL/GenBank/DDBJ databases">
        <title>Hyphomonas hirschiana VP5 Genome Sequencing.</title>
        <authorList>
            <person name="Lai Q."/>
            <person name="Shao Z."/>
        </authorList>
    </citation>
    <scope>NUCLEOTIDE SEQUENCE [LARGE SCALE GENOMIC DNA]</scope>
    <source>
        <strain evidence="3 4">VP5</strain>
    </source>
</reference>
<dbReference type="PATRIC" id="fig|1280951.3.peg.2824"/>
<dbReference type="InterPro" id="IPR036873">
    <property type="entry name" value="Rhodanese-like_dom_sf"/>
</dbReference>
<proteinExistence type="predicted"/>
<feature type="domain" description="Rhodanese" evidence="2">
    <location>
        <begin position="82"/>
        <end position="185"/>
    </location>
</feature>
<feature type="chain" id="PRO_5001577375" evidence="1">
    <location>
        <begin position="37"/>
        <end position="190"/>
    </location>
</feature>
<keyword evidence="1" id="KW-0732">Signal</keyword>
<organism evidence="3 4">
    <name type="scientific">Hyphomonas hirschiana VP5</name>
    <dbReference type="NCBI Taxonomy" id="1280951"/>
    <lineage>
        <taxon>Bacteria</taxon>
        <taxon>Pseudomonadati</taxon>
        <taxon>Pseudomonadota</taxon>
        <taxon>Alphaproteobacteria</taxon>
        <taxon>Hyphomonadales</taxon>
        <taxon>Hyphomonadaceae</taxon>
        <taxon>Hyphomonas</taxon>
    </lineage>
</organism>
<dbReference type="AlphaFoldDB" id="A0A059FH37"/>
<dbReference type="InterPro" id="IPR001763">
    <property type="entry name" value="Rhodanese-like_dom"/>
</dbReference>
<comment type="caution">
    <text evidence="3">The sequence shown here is derived from an EMBL/GenBank/DDBJ whole genome shotgun (WGS) entry which is preliminary data.</text>
</comment>
<dbReference type="SMART" id="SM00450">
    <property type="entry name" value="RHOD"/>
    <property type="match status" value="1"/>
</dbReference>
<dbReference type="EMBL" id="ARYI01000013">
    <property type="protein sequence ID" value="KCZ89934.1"/>
    <property type="molecule type" value="Genomic_DNA"/>
</dbReference>
<dbReference type="PROSITE" id="PS51257">
    <property type="entry name" value="PROKAR_LIPOPROTEIN"/>
    <property type="match status" value="1"/>
</dbReference>
<dbReference type="Pfam" id="PF00581">
    <property type="entry name" value="Rhodanese"/>
    <property type="match status" value="1"/>
</dbReference>
<evidence type="ECO:0000313" key="4">
    <source>
        <dbReference type="Proteomes" id="UP000025061"/>
    </source>
</evidence>